<dbReference type="PANTHER" id="PTHR42987:SF8">
    <property type="entry name" value="PROTEINASE"/>
    <property type="match status" value="1"/>
</dbReference>
<keyword evidence="4" id="KW-0720">Serine protease</keyword>
<dbReference type="EMBL" id="BMYI01000008">
    <property type="protein sequence ID" value="GHC25770.1"/>
    <property type="molecule type" value="Genomic_DNA"/>
</dbReference>
<dbReference type="InterPro" id="IPR047272">
    <property type="entry name" value="S49_SppA_C"/>
</dbReference>
<evidence type="ECO:0000256" key="3">
    <source>
        <dbReference type="ARBA" id="ARBA00022801"/>
    </source>
</evidence>
<accession>A0ABQ3FIL9</accession>
<comment type="caution">
    <text evidence="6">The sequence shown here is derived from an EMBL/GenBank/DDBJ whole genome shotgun (WGS) entry which is preliminary data.</text>
</comment>
<evidence type="ECO:0000313" key="7">
    <source>
        <dbReference type="Proteomes" id="UP000658305"/>
    </source>
</evidence>
<dbReference type="Gene3D" id="3.90.226.10">
    <property type="entry name" value="2-enoyl-CoA Hydratase, Chain A, domain 1"/>
    <property type="match status" value="1"/>
</dbReference>
<sequence length="284" mass="30056">MPARGSLAASDRAAYMRDMMLRLPFTQKPPVVPVIRLQGAIGAGSRFSPGLSDATLAPLIERAFRLKPAAVALAINSPGGSAVQSSLIAARIRRLAAEKGVHVHAFVEDVAASGGYWLACAADEIWVDDSSILGSIGVIFAGFGFPDFLSRHGIERRVVTAGTSKSLADPFQPSKPEDVARLRALQEPIHQAFITHVKARRGPRLAGGADLFNADVWVGQQAVDLGLADGVAHLVPKMKALYGDKVRLVPLGQKRGLISRLTGRAAAAALAEVEDRAAFARFGL</sequence>
<name>A0ABQ3FIL9_9RHOB</name>
<dbReference type="CDD" id="cd07023">
    <property type="entry name" value="S49_Sppa_N_C"/>
    <property type="match status" value="1"/>
</dbReference>
<reference evidence="7" key="1">
    <citation type="journal article" date="2019" name="Int. J. Syst. Evol. Microbiol.">
        <title>The Global Catalogue of Microorganisms (GCM) 10K type strain sequencing project: providing services to taxonomists for standard genome sequencing and annotation.</title>
        <authorList>
            <consortium name="The Broad Institute Genomics Platform"/>
            <consortium name="The Broad Institute Genome Sequencing Center for Infectious Disease"/>
            <person name="Wu L."/>
            <person name="Ma J."/>
        </authorList>
    </citation>
    <scope>NUCLEOTIDE SEQUENCE [LARGE SCALE GENOMIC DNA]</scope>
    <source>
        <strain evidence="7">KCTC 23298</strain>
    </source>
</reference>
<keyword evidence="3" id="KW-0378">Hydrolase</keyword>
<evidence type="ECO:0000256" key="2">
    <source>
        <dbReference type="ARBA" id="ARBA00022670"/>
    </source>
</evidence>
<evidence type="ECO:0000259" key="5">
    <source>
        <dbReference type="Pfam" id="PF01343"/>
    </source>
</evidence>
<gene>
    <name evidence="6" type="primary">sohB</name>
    <name evidence="6" type="ORF">GCM10007291_26850</name>
</gene>
<keyword evidence="7" id="KW-1185">Reference proteome</keyword>
<proteinExistence type="inferred from homology"/>
<feature type="domain" description="Peptidase S49" evidence="5">
    <location>
        <begin position="98"/>
        <end position="231"/>
    </location>
</feature>
<organism evidence="6 7">
    <name type="scientific">Gemmobacter nanjingensis</name>
    <dbReference type="NCBI Taxonomy" id="488454"/>
    <lineage>
        <taxon>Bacteria</taxon>
        <taxon>Pseudomonadati</taxon>
        <taxon>Pseudomonadota</taxon>
        <taxon>Alphaproteobacteria</taxon>
        <taxon>Rhodobacterales</taxon>
        <taxon>Paracoccaceae</taxon>
        <taxon>Gemmobacter</taxon>
    </lineage>
</organism>
<dbReference type="PANTHER" id="PTHR42987">
    <property type="entry name" value="PEPTIDASE S49"/>
    <property type="match status" value="1"/>
</dbReference>
<dbReference type="Gene3D" id="6.20.330.10">
    <property type="match status" value="1"/>
</dbReference>
<dbReference type="InterPro" id="IPR029045">
    <property type="entry name" value="ClpP/crotonase-like_dom_sf"/>
</dbReference>
<dbReference type="SUPFAM" id="SSF52096">
    <property type="entry name" value="ClpP/crotonase"/>
    <property type="match status" value="1"/>
</dbReference>
<keyword evidence="2" id="KW-0645">Protease</keyword>
<protein>
    <submittedName>
        <fullName evidence="6">Multidrug transporter</fullName>
    </submittedName>
</protein>
<dbReference type="Proteomes" id="UP000658305">
    <property type="component" value="Unassembled WGS sequence"/>
</dbReference>
<comment type="similarity">
    <text evidence="1">Belongs to the peptidase S49 family.</text>
</comment>
<evidence type="ECO:0000256" key="1">
    <source>
        <dbReference type="ARBA" id="ARBA00008683"/>
    </source>
</evidence>
<dbReference type="Pfam" id="PF01343">
    <property type="entry name" value="Peptidase_S49"/>
    <property type="match status" value="1"/>
</dbReference>
<evidence type="ECO:0000313" key="6">
    <source>
        <dbReference type="EMBL" id="GHC25770.1"/>
    </source>
</evidence>
<dbReference type="InterPro" id="IPR002142">
    <property type="entry name" value="Peptidase_S49"/>
</dbReference>
<evidence type="ECO:0000256" key="4">
    <source>
        <dbReference type="ARBA" id="ARBA00022825"/>
    </source>
</evidence>